<keyword evidence="2" id="KW-1185">Reference proteome</keyword>
<gene>
    <name evidence="1" type="primary">NCL1_27095</name>
    <name evidence="1" type="ORF">TNCV_461901</name>
</gene>
<reference evidence="1" key="1">
    <citation type="submission" date="2020-08" db="EMBL/GenBank/DDBJ databases">
        <title>Multicomponent nature underlies the extraordinary mechanical properties of spider dragline silk.</title>
        <authorList>
            <person name="Kono N."/>
            <person name="Nakamura H."/>
            <person name="Mori M."/>
            <person name="Yoshida Y."/>
            <person name="Ohtoshi R."/>
            <person name="Malay A.D."/>
            <person name="Moran D.A.P."/>
            <person name="Tomita M."/>
            <person name="Numata K."/>
            <person name="Arakawa K."/>
        </authorList>
    </citation>
    <scope>NUCLEOTIDE SEQUENCE</scope>
</reference>
<sequence length="254" mass="28694">MSRGRRRYLVGLLIEAFPFSKIPQVKSILHELGKNHFGDNVQTKQCLLPRQQNVTGSSRDRVHRVGFQHHSMIEHLVKRFKAPPKQIGIGSSPETGQWKFINQHGHVGRLNQVNLARLYRSKAKRKVFFHKKHVVVNVYHPLVGIFQGSIGISQQSFRDFLPLDIVGPDFVHVLGLQDGTLEIIQQRLFWVPIFFAKQDKHPFCVGFLINDASTDVSLPSGIFQGVGFLGQRHGHHGRGNVLGKGINCVHCALK</sequence>
<dbReference type="AlphaFoldDB" id="A0A8X6R5Q6"/>
<accession>A0A8X6R5Q6</accession>
<organism evidence="1 2">
    <name type="scientific">Trichonephila clavipes</name>
    <name type="common">Golden silk orbweaver</name>
    <name type="synonym">Nephila clavipes</name>
    <dbReference type="NCBI Taxonomy" id="2585209"/>
    <lineage>
        <taxon>Eukaryota</taxon>
        <taxon>Metazoa</taxon>
        <taxon>Ecdysozoa</taxon>
        <taxon>Arthropoda</taxon>
        <taxon>Chelicerata</taxon>
        <taxon>Arachnida</taxon>
        <taxon>Araneae</taxon>
        <taxon>Araneomorphae</taxon>
        <taxon>Entelegynae</taxon>
        <taxon>Araneoidea</taxon>
        <taxon>Nephilidae</taxon>
        <taxon>Trichonephila</taxon>
    </lineage>
</organism>
<dbReference type="EMBL" id="BMAU01021011">
    <property type="protein sequence ID" value="GFX86569.1"/>
    <property type="molecule type" value="Genomic_DNA"/>
</dbReference>
<evidence type="ECO:0000313" key="2">
    <source>
        <dbReference type="Proteomes" id="UP000887159"/>
    </source>
</evidence>
<proteinExistence type="predicted"/>
<protein>
    <submittedName>
        <fullName evidence="1">Uncharacterized protein</fullName>
    </submittedName>
</protein>
<dbReference type="Proteomes" id="UP000887159">
    <property type="component" value="Unassembled WGS sequence"/>
</dbReference>
<name>A0A8X6R5Q6_TRICX</name>
<comment type="caution">
    <text evidence="1">The sequence shown here is derived from an EMBL/GenBank/DDBJ whole genome shotgun (WGS) entry which is preliminary data.</text>
</comment>
<evidence type="ECO:0000313" key="1">
    <source>
        <dbReference type="EMBL" id="GFX86569.1"/>
    </source>
</evidence>